<gene>
    <name evidence="8" type="ORF">JJQ60_17720</name>
</gene>
<dbReference type="PANTHER" id="PTHR43214:SF41">
    <property type="entry name" value="NITRATE_NITRITE RESPONSE REGULATOR PROTEIN NARP"/>
    <property type="match status" value="1"/>
</dbReference>
<evidence type="ECO:0000313" key="9">
    <source>
        <dbReference type="Proteomes" id="UP000651057"/>
    </source>
</evidence>
<dbReference type="SUPFAM" id="SSF46894">
    <property type="entry name" value="C-terminal effector domain of the bipartite response regulators"/>
    <property type="match status" value="1"/>
</dbReference>
<evidence type="ECO:0000313" key="8">
    <source>
        <dbReference type="EMBL" id="MBL0685377.1"/>
    </source>
</evidence>
<dbReference type="EMBL" id="JAERQJ010000008">
    <property type="protein sequence ID" value="MBL0685377.1"/>
    <property type="molecule type" value="Genomic_DNA"/>
</dbReference>
<dbReference type="GO" id="GO:0006355">
    <property type="term" value="P:regulation of DNA-templated transcription"/>
    <property type="evidence" value="ECO:0007669"/>
    <property type="project" value="InterPro"/>
</dbReference>
<feature type="modified residue" description="4-aspartylphosphate" evidence="5">
    <location>
        <position position="56"/>
    </location>
</feature>
<evidence type="ECO:0000259" key="7">
    <source>
        <dbReference type="PROSITE" id="PS50110"/>
    </source>
</evidence>
<keyword evidence="9" id="KW-1185">Reference proteome</keyword>
<feature type="domain" description="HTH luxR-type" evidence="6">
    <location>
        <begin position="148"/>
        <end position="213"/>
    </location>
</feature>
<dbReference type="SMART" id="SM00448">
    <property type="entry name" value="REC"/>
    <property type="match status" value="1"/>
</dbReference>
<dbReference type="AlphaFoldDB" id="A0A937DB44"/>
<sequence>METIKLGLIDDHNLFREGIKSLLNKMPNISLVLEAVSGKDLLTKLNTEVPDVILLDLEMEDMNGVDTTLKLQEMYPDLKIIILTMHKEERMISYLMEIGANGYLLKDTNQVELEEAIRAVYDKGFYFNPFVSEALLKGLKHKVAKPPVIGKNYHLTSRELEVLELVTQELTTAEIAEKLFLSVRTIEGHRKNLMDKLGVKNTAGLIIKAVKEKIISV</sequence>
<dbReference type="CDD" id="cd17535">
    <property type="entry name" value="REC_NarL-like"/>
    <property type="match status" value="1"/>
</dbReference>
<dbReference type="PROSITE" id="PS50043">
    <property type="entry name" value="HTH_LUXR_2"/>
    <property type="match status" value="1"/>
</dbReference>
<dbReference type="InterPro" id="IPR000792">
    <property type="entry name" value="Tscrpt_reg_LuxR_C"/>
</dbReference>
<keyword evidence="3" id="KW-0238">DNA-binding</keyword>
<dbReference type="InterPro" id="IPR011006">
    <property type="entry name" value="CheY-like_superfamily"/>
</dbReference>
<dbReference type="Pfam" id="PF00196">
    <property type="entry name" value="GerE"/>
    <property type="match status" value="1"/>
</dbReference>
<keyword evidence="1 5" id="KW-0597">Phosphoprotein</keyword>
<dbReference type="Proteomes" id="UP000651057">
    <property type="component" value="Unassembled WGS sequence"/>
</dbReference>
<protein>
    <submittedName>
        <fullName evidence="8">Response regulator transcription factor</fullName>
    </submittedName>
</protein>
<keyword evidence="2" id="KW-0805">Transcription regulation</keyword>
<dbReference type="GO" id="GO:0000160">
    <property type="term" value="P:phosphorelay signal transduction system"/>
    <property type="evidence" value="ECO:0007669"/>
    <property type="project" value="InterPro"/>
</dbReference>
<evidence type="ECO:0000256" key="4">
    <source>
        <dbReference type="ARBA" id="ARBA00023163"/>
    </source>
</evidence>
<dbReference type="InterPro" id="IPR039420">
    <property type="entry name" value="WalR-like"/>
</dbReference>
<evidence type="ECO:0000256" key="1">
    <source>
        <dbReference type="ARBA" id="ARBA00022553"/>
    </source>
</evidence>
<dbReference type="Gene3D" id="3.40.50.2300">
    <property type="match status" value="1"/>
</dbReference>
<organism evidence="8 9">
    <name type="scientific">Aquimarina mytili</name>
    <dbReference type="NCBI Taxonomy" id="874423"/>
    <lineage>
        <taxon>Bacteria</taxon>
        <taxon>Pseudomonadati</taxon>
        <taxon>Bacteroidota</taxon>
        <taxon>Flavobacteriia</taxon>
        <taxon>Flavobacteriales</taxon>
        <taxon>Flavobacteriaceae</taxon>
        <taxon>Aquimarina</taxon>
    </lineage>
</organism>
<comment type="caution">
    <text evidence="8">The sequence shown here is derived from an EMBL/GenBank/DDBJ whole genome shotgun (WGS) entry which is preliminary data.</text>
</comment>
<name>A0A937DB44_9FLAO</name>
<dbReference type="CDD" id="cd06170">
    <property type="entry name" value="LuxR_C_like"/>
    <property type="match status" value="1"/>
</dbReference>
<dbReference type="InterPro" id="IPR001789">
    <property type="entry name" value="Sig_transdc_resp-reg_receiver"/>
</dbReference>
<evidence type="ECO:0000259" key="6">
    <source>
        <dbReference type="PROSITE" id="PS50043"/>
    </source>
</evidence>
<dbReference type="SUPFAM" id="SSF52172">
    <property type="entry name" value="CheY-like"/>
    <property type="match status" value="1"/>
</dbReference>
<proteinExistence type="predicted"/>
<dbReference type="InterPro" id="IPR016032">
    <property type="entry name" value="Sig_transdc_resp-reg_C-effctor"/>
</dbReference>
<accession>A0A937DB44</accession>
<dbReference type="InterPro" id="IPR058245">
    <property type="entry name" value="NreC/VraR/RcsB-like_REC"/>
</dbReference>
<reference evidence="8" key="1">
    <citation type="submission" date="2021-01" db="EMBL/GenBank/DDBJ databases">
        <authorList>
            <person name="Zhong Y.L."/>
        </authorList>
    </citation>
    <scope>NUCLEOTIDE SEQUENCE</scope>
    <source>
        <strain evidence="8">KCTC 23302</strain>
    </source>
</reference>
<dbReference type="PANTHER" id="PTHR43214">
    <property type="entry name" value="TWO-COMPONENT RESPONSE REGULATOR"/>
    <property type="match status" value="1"/>
</dbReference>
<evidence type="ECO:0000256" key="3">
    <source>
        <dbReference type="ARBA" id="ARBA00023125"/>
    </source>
</evidence>
<evidence type="ECO:0000256" key="5">
    <source>
        <dbReference type="PROSITE-ProRule" id="PRU00169"/>
    </source>
</evidence>
<dbReference type="Pfam" id="PF00072">
    <property type="entry name" value="Response_reg"/>
    <property type="match status" value="1"/>
</dbReference>
<dbReference type="PROSITE" id="PS50110">
    <property type="entry name" value="RESPONSE_REGULATORY"/>
    <property type="match status" value="1"/>
</dbReference>
<keyword evidence="4" id="KW-0804">Transcription</keyword>
<dbReference type="SMART" id="SM00421">
    <property type="entry name" value="HTH_LUXR"/>
    <property type="match status" value="1"/>
</dbReference>
<dbReference type="GO" id="GO:0003677">
    <property type="term" value="F:DNA binding"/>
    <property type="evidence" value="ECO:0007669"/>
    <property type="project" value="UniProtKB-KW"/>
</dbReference>
<dbReference type="RefSeq" id="WP_201923429.1">
    <property type="nucleotide sequence ID" value="NZ_BAABAX010000002.1"/>
</dbReference>
<feature type="domain" description="Response regulatory" evidence="7">
    <location>
        <begin position="5"/>
        <end position="121"/>
    </location>
</feature>
<dbReference type="PRINTS" id="PR00038">
    <property type="entry name" value="HTHLUXR"/>
</dbReference>
<evidence type="ECO:0000256" key="2">
    <source>
        <dbReference type="ARBA" id="ARBA00023015"/>
    </source>
</evidence>